<organism evidence="2 3">
    <name type="scientific">Macrostomum lignano</name>
    <dbReference type="NCBI Taxonomy" id="282301"/>
    <lineage>
        <taxon>Eukaryota</taxon>
        <taxon>Metazoa</taxon>
        <taxon>Spiralia</taxon>
        <taxon>Lophotrochozoa</taxon>
        <taxon>Platyhelminthes</taxon>
        <taxon>Rhabditophora</taxon>
        <taxon>Macrostomorpha</taxon>
        <taxon>Macrostomida</taxon>
        <taxon>Macrostomidae</taxon>
        <taxon>Macrostomum</taxon>
    </lineage>
</organism>
<evidence type="ECO:0000313" key="2">
    <source>
        <dbReference type="Proteomes" id="UP000095280"/>
    </source>
</evidence>
<protein>
    <submittedName>
        <fullName evidence="3">Uncharacterized protein</fullName>
    </submittedName>
</protein>
<dbReference type="AlphaFoldDB" id="A0A1I8FMG8"/>
<proteinExistence type="predicted"/>
<feature type="region of interest" description="Disordered" evidence="1">
    <location>
        <begin position="91"/>
        <end position="112"/>
    </location>
</feature>
<reference evidence="3" key="1">
    <citation type="submission" date="2016-11" db="UniProtKB">
        <authorList>
            <consortium name="WormBaseParasite"/>
        </authorList>
    </citation>
    <scope>IDENTIFICATION</scope>
</reference>
<accession>A0A1I8FMG8</accession>
<dbReference type="WBParaSite" id="maker-unitig_39847-snap-gene-0.2-mRNA-1">
    <property type="protein sequence ID" value="maker-unitig_39847-snap-gene-0.2-mRNA-1"/>
    <property type="gene ID" value="maker-unitig_39847-snap-gene-0.2"/>
</dbReference>
<keyword evidence="2" id="KW-1185">Reference proteome</keyword>
<sequence>MQSRVEIFGQTCHYKCFETIDQLANTVAPRRPERGRDLSTFYTSCVKLKILDSGTPPSCDGHQAARKRPAAEPAAALTALTPLKRQVLEASSIEKPLSKRRKNRQQKTLAPF</sequence>
<evidence type="ECO:0000313" key="3">
    <source>
        <dbReference type="WBParaSite" id="maker-unitig_39847-snap-gene-0.2-mRNA-1"/>
    </source>
</evidence>
<name>A0A1I8FMG8_9PLAT</name>
<dbReference type="Proteomes" id="UP000095280">
    <property type="component" value="Unplaced"/>
</dbReference>
<evidence type="ECO:0000256" key="1">
    <source>
        <dbReference type="SAM" id="MobiDB-lite"/>
    </source>
</evidence>